<evidence type="ECO:0000313" key="2">
    <source>
        <dbReference type="Proteomes" id="UP000252139"/>
    </source>
</evidence>
<name>A0A367ILQ1_RHIAZ</name>
<feature type="non-terminal residue" evidence="1">
    <location>
        <position position="87"/>
    </location>
</feature>
<dbReference type="InterPro" id="IPR033379">
    <property type="entry name" value="Acid_Pase_AS"/>
</dbReference>
<dbReference type="AlphaFoldDB" id="A0A367ILQ1"/>
<dbReference type="Gene3D" id="3.40.50.1240">
    <property type="entry name" value="Phosphoglycerate mutase-like"/>
    <property type="match status" value="1"/>
</dbReference>
<dbReference type="PROSITE" id="PS00616">
    <property type="entry name" value="HIS_ACID_PHOSPHAT_1"/>
    <property type="match status" value="1"/>
</dbReference>
<proteinExistence type="predicted"/>
<dbReference type="InterPro" id="IPR029033">
    <property type="entry name" value="His_PPase_superfam"/>
</dbReference>
<dbReference type="SUPFAM" id="SSF53254">
    <property type="entry name" value="Phosphoglycerate mutase-like"/>
    <property type="match status" value="1"/>
</dbReference>
<reference evidence="1 2" key="1">
    <citation type="journal article" date="2018" name="G3 (Bethesda)">
        <title>Phylogenetic and Phylogenomic Definition of Rhizopus Species.</title>
        <authorList>
            <person name="Gryganskyi A.P."/>
            <person name="Golan J."/>
            <person name="Dolatabadi S."/>
            <person name="Mondo S."/>
            <person name="Robb S."/>
            <person name="Idnurm A."/>
            <person name="Muszewska A."/>
            <person name="Steczkiewicz K."/>
            <person name="Masonjones S."/>
            <person name="Liao H.L."/>
            <person name="Gajdeczka M.T."/>
            <person name="Anike F."/>
            <person name="Vuek A."/>
            <person name="Anishchenko I.M."/>
            <person name="Voigt K."/>
            <person name="de Hoog G.S."/>
            <person name="Smith M.E."/>
            <person name="Heitman J."/>
            <person name="Vilgalys R."/>
            <person name="Stajich J.E."/>
        </authorList>
    </citation>
    <scope>NUCLEOTIDE SEQUENCE [LARGE SCALE GENOMIC DNA]</scope>
    <source>
        <strain evidence="1 2">CBS 357.93</strain>
    </source>
</reference>
<dbReference type="OrthoDB" id="10257284at2759"/>
<comment type="caution">
    <text evidence="1">The sequence shown here is derived from an EMBL/GenBank/DDBJ whole genome shotgun (WGS) entry which is preliminary data.</text>
</comment>
<accession>A0A367ILQ1</accession>
<protein>
    <submittedName>
        <fullName evidence="1">Uncharacterized protein</fullName>
    </submittedName>
</protein>
<sequence>MSAKLPEFTDKQYPPDLELRLLQIVHRHGERTPVRRRLENLFPPVWNLCEANKAMFASIAQFDKQNVQGLRPIHVERLVENNGAEKP</sequence>
<gene>
    <name evidence="1" type="ORF">CU097_002522</name>
</gene>
<dbReference type="EMBL" id="PJQL01005071">
    <property type="protein sequence ID" value="RCH78556.1"/>
    <property type="molecule type" value="Genomic_DNA"/>
</dbReference>
<dbReference type="STRING" id="86630.A0A367ILQ1"/>
<dbReference type="Proteomes" id="UP000252139">
    <property type="component" value="Unassembled WGS sequence"/>
</dbReference>
<organism evidence="1 2">
    <name type="scientific">Rhizopus azygosporus</name>
    <name type="common">Rhizopus microsporus var. azygosporus</name>
    <dbReference type="NCBI Taxonomy" id="86630"/>
    <lineage>
        <taxon>Eukaryota</taxon>
        <taxon>Fungi</taxon>
        <taxon>Fungi incertae sedis</taxon>
        <taxon>Mucoromycota</taxon>
        <taxon>Mucoromycotina</taxon>
        <taxon>Mucoromycetes</taxon>
        <taxon>Mucorales</taxon>
        <taxon>Mucorineae</taxon>
        <taxon>Rhizopodaceae</taxon>
        <taxon>Rhizopus</taxon>
    </lineage>
</organism>
<evidence type="ECO:0000313" key="1">
    <source>
        <dbReference type="EMBL" id="RCH78556.1"/>
    </source>
</evidence>
<keyword evidence="2" id="KW-1185">Reference proteome</keyword>